<sequence length="53" mass="5558">MMKPGMNPFSTVLKDGFEGWVLEMDINALPSFVLLLFDLGGGLPVGGVGACTN</sequence>
<comment type="caution">
    <text evidence="1">The sequence shown here is derived from an EMBL/GenBank/DDBJ whole genome shotgun (WGS) entry which is preliminary data.</text>
</comment>
<accession>A0A1R3HI70</accession>
<organism evidence="1 2">
    <name type="scientific">Corchorus olitorius</name>
    <dbReference type="NCBI Taxonomy" id="93759"/>
    <lineage>
        <taxon>Eukaryota</taxon>
        <taxon>Viridiplantae</taxon>
        <taxon>Streptophyta</taxon>
        <taxon>Embryophyta</taxon>
        <taxon>Tracheophyta</taxon>
        <taxon>Spermatophyta</taxon>
        <taxon>Magnoliopsida</taxon>
        <taxon>eudicotyledons</taxon>
        <taxon>Gunneridae</taxon>
        <taxon>Pentapetalae</taxon>
        <taxon>rosids</taxon>
        <taxon>malvids</taxon>
        <taxon>Malvales</taxon>
        <taxon>Malvaceae</taxon>
        <taxon>Grewioideae</taxon>
        <taxon>Apeibeae</taxon>
        <taxon>Corchorus</taxon>
    </lineage>
</organism>
<name>A0A1R3HI70_9ROSI</name>
<protein>
    <submittedName>
        <fullName evidence="1">Uncharacterized protein</fullName>
    </submittedName>
</protein>
<dbReference type="AlphaFoldDB" id="A0A1R3HI70"/>
<gene>
    <name evidence="1" type="ORF">COLO4_28805</name>
</gene>
<evidence type="ECO:0000313" key="2">
    <source>
        <dbReference type="Proteomes" id="UP000187203"/>
    </source>
</evidence>
<dbReference type="Proteomes" id="UP000187203">
    <property type="component" value="Unassembled WGS sequence"/>
</dbReference>
<dbReference type="EMBL" id="AWUE01020060">
    <property type="protein sequence ID" value="OMO70042.1"/>
    <property type="molecule type" value="Genomic_DNA"/>
</dbReference>
<evidence type="ECO:0000313" key="1">
    <source>
        <dbReference type="EMBL" id="OMO70042.1"/>
    </source>
</evidence>
<proteinExistence type="predicted"/>
<keyword evidence="2" id="KW-1185">Reference proteome</keyword>
<reference evidence="2" key="1">
    <citation type="submission" date="2013-09" db="EMBL/GenBank/DDBJ databases">
        <title>Corchorus olitorius genome sequencing.</title>
        <authorList>
            <person name="Alam M."/>
            <person name="Haque M.S."/>
            <person name="Islam M.S."/>
            <person name="Emdad E.M."/>
            <person name="Islam M.M."/>
            <person name="Ahmed B."/>
            <person name="Halim A."/>
            <person name="Hossen Q.M.M."/>
            <person name="Hossain M.Z."/>
            <person name="Ahmed R."/>
            <person name="Khan M.M."/>
            <person name="Islam R."/>
            <person name="Rashid M.M."/>
            <person name="Khan S.A."/>
            <person name="Rahman M.S."/>
            <person name="Alam M."/>
            <person name="Yahiya A.S."/>
            <person name="Khan M.S."/>
            <person name="Azam M.S."/>
            <person name="Haque T."/>
            <person name="Lashkar M.Z.H."/>
            <person name="Akhand A.I."/>
            <person name="Morshed G."/>
            <person name="Roy S."/>
            <person name="Uddin K.S."/>
            <person name="Rabeya T."/>
            <person name="Hossain A.S."/>
            <person name="Chowdhury A."/>
            <person name="Snigdha A.R."/>
            <person name="Mortoza M.S."/>
            <person name="Matin S.A."/>
            <person name="Hoque S.M.E."/>
            <person name="Islam M.K."/>
            <person name="Roy D.K."/>
            <person name="Haider R."/>
            <person name="Moosa M.M."/>
            <person name="Elias S.M."/>
            <person name="Hasan A.M."/>
            <person name="Jahan S."/>
            <person name="Shafiuddin M."/>
            <person name="Mahmood N."/>
            <person name="Shommy N.S."/>
        </authorList>
    </citation>
    <scope>NUCLEOTIDE SEQUENCE [LARGE SCALE GENOMIC DNA]</scope>
    <source>
        <strain evidence="2">cv. O-4</strain>
    </source>
</reference>